<comment type="caution">
    <text evidence="1">The sequence shown here is derived from an EMBL/GenBank/DDBJ whole genome shotgun (WGS) entry which is preliminary data.</text>
</comment>
<dbReference type="RefSeq" id="WP_345523140.1">
    <property type="nucleotide sequence ID" value="NZ_BAABKM010000003.1"/>
</dbReference>
<accession>A0ABP8XU71</accession>
<dbReference type="EMBL" id="BAABKM010000003">
    <property type="protein sequence ID" value="GAA4715246.1"/>
    <property type="molecule type" value="Genomic_DNA"/>
</dbReference>
<evidence type="ECO:0000313" key="1">
    <source>
        <dbReference type="EMBL" id="GAA4715246.1"/>
    </source>
</evidence>
<dbReference type="Pfam" id="PF13459">
    <property type="entry name" value="Fer4_15"/>
    <property type="match status" value="1"/>
</dbReference>
<dbReference type="SUPFAM" id="SSF54862">
    <property type="entry name" value="4Fe-4S ferredoxins"/>
    <property type="match status" value="1"/>
</dbReference>
<reference evidence="2" key="1">
    <citation type="journal article" date="2019" name="Int. J. Syst. Evol. Microbiol.">
        <title>The Global Catalogue of Microorganisms (GCM) 10K type strain sequencing project: providing services to taxonomists for standard genome sequencing and annotation.</title>
        <authorList>
            <consortium name="The Broad Institute Genomics Platform"/>
            <consortium name="The Broad Institute Genome Sequencing Center for Infectious Disease"/>
            <person name="Wu L."/>
            <person name="Ma J."/>
        </authorList>
    </citation>
    <scope>NUCLEOTIDE SEQUENCE [LARGE SCALE GENOMIC DNA]</scope>
    <source>
        <strain evidence="2">JCM 18531</strain>
    </source>
</reference>
<dbReference type="Gene3D" id="3.30.70.20">
    <property type="match status" value="1"/>
</dbReference>
<protein>
    <recommendedName>
        <fullName evidence="3">Ferredoxin</fullName>
    </recommendedName>
</protein>
<keyword evidence="2" id="KW-1185">Reference proteome</keyword>
<dbReference type="Proteomes" id="UP001499974">
    <property type="component" value="Unassembled WGS sequence"/>
</dbReference>
<proteinExistence type="predicted"/>
<name>A0ABP8XU71_9ACTN</name>
<evidence type="ECO:0008006" key="3">
    <source>
        <dbReference type="Google" id="ProtNLM"/>
    </source>
</evidence>
<organism evidence="1 2">
    <name type="scientific">Nocardioides conyzicola</name>
    <dbReference type="NCBI Taxonomy" id="1651781"/>
    <lineage>
        <taxon>Bacteria</taxon>
        <taxon>Bacillati</taxon>
        <taxon>Actinomycetota</taxon>
        <taxon>Actinomycetes</taxon>
        <taxon>Propionibacteriales</taxon>
        <taxon>Nocardioidaceae</taxon>
        <taxon>Nocardioides</taxon>
    </lineage>
</organism>
<evidence type="ECO:0000313" key="2">
    <source>
        <dbReference type="Proteomes" id="UP001499974"/>
    </source>
</evidence>
<sequence>MRLEVDWTRCDGHGLCARLLAERVELDEWGYPVVADPDVAPTLERHARRAVAACPRLALRLT</sequence>
<gene>
    <name evidence="1" type="ORF">GCM10023349_38390</name>
</gene>